<protein>
    <recommendedName>
        <fullName evidence="4">Variable surface protein</fullName>
    </recommendedName>
</protein>
<accession>A0A1Y1JE56</accession>
<dbReference type="EMBL" id="BDQF01000002">
    <property type="protein sequence ID" value="GAW79032.1"/>
    <property type="molecule type" value="Genomic_DNA"/>
</dbReference>
<evidence type="ECO:0000256" key="1">
    <source>
        <dbReference type="SAM" id="MobiDB-lite"/>
    </source>
</evidence>
<evidence type="ECO:0000313" key="2">
    <source>
        <dbReference type="EMBL" id="GAW79032.1"/>
    </source>
</evidence>
<dbReference type="Proteomes" id="UP000195521">
    <property type="component" value="Unassembled WGS sequence"/>
</dbReference>
<keyword evidence="3" id="KW-1185">Reference proteome</keyword>
<gene>
    <name evidence="2" type="ORF">PGO_020010</name>
</gene>
<dbReference type="AlphaFoldDB" id="A0A1Y1JE56"/>
<reference evidence="3" key="1">
    <citation type="submission" date="2017-04" db="EMBL/GenBank/DDBJ databases">
        <title>Plasmodium gonderi genome.</title>
        <authorList>
            <person name="Arisue N."/>
            <person name="Honma H."/>
            <person name="Kawai S."/>
            <person name="Tougan T."/>
            <person name="Tanabe K."/>
            <person name="Horii T."/>
        </authorList>
    </citation>
    <scope>NUCLEOTIDE SEQUENCE [LARGE SCALE GENOMIC DNA]</scope>
    <source>
        <strain evidence="3">ATCC 30045</strain>
    </source>
</reference>
<feature type="compositionally biased region" description="Basic residues" evidence="1">
    <location>
        <begin position="36"/>
        <end position="45"/>
    </location>
</feature>
<dbReference type="RefSeq" id="XP_028541621.1">
    <property type="nucleotide sequence ID" value="XM_028685820.1"/>
</dbReference>
<dbReference type="GeneID" id="39745732"/>
<evidence type="ECO:0000313" key="3">
    <source>
        <dbReference type="Proteomes" id="UP000195521"/>
    </source>
</evidence>
<dbReference type="InterPro" id="IPR006496">
    <property type="entry name" value="CHP01606_Plasmodium_spp"/>
</dbReference>
<sequence length="186" mass="21969">MQNESQVLTNQRLKRIMAENGNNTNERNFKSGNNSVKKRSSNNKSRKSDVEHINMLKNMCSNISETLRSVVDDMERTYNMKKGHMEQLGKKDEFTDQWIDFISHMYNTIEYKLDLEGMRACRSERNVNILTSMLKTDFEFFQDAFRDEPLLTGIIMMPNDSHKTKKYIRSTEFENKKIDDISNEED</sequence>
<proteinExistence type="predicted"/>
<organism evidence="2 3">
    <name type="scientific">Plasmodium gonderi</name>
    <dbReference type="NCBI Taxonomy" id="77519"/>
    <lineage>
        <taxon>Eukaryota</taxon>
        <taxon>Sar</taxon>
        <taxon>Alveolata</taxon>
        <taxon>Apicomplexa</taxon>
        <taxon>Aconoidasida</taxon>
        <taxon>Haemosporida</taxon>
        <taxon>Plasmodiidae</taxon>
        <taxon>Plasmodium</taxon>
        <taxon>Plasmodium (Plasmodium)</taxon>
    </lineage>
</organism>
<evidence type="ECO:0008006" key="4">
    <source>
        <dbReference type="Google" id="ProtNLM"/>
    </source>
</evidence>
<feature type="region of interest" description="Disordered" evidence="1">
    <location>
        <begin position="17"/>
        <end position="50"/>
    </location>
</feature>
<dbReference type="Pfam" id="PF09688">
    <property type="entry name" value="Wx5_PLAF3D7"/>
    <property type="match status" value="1"/>
</dbReference>
<name>A0A1Y1JE56_PLAGO</name>
<comment type="caution">
    <text evidence="2">The sequence shown here is derived from an EMBL/GenBank/DDBJ whole genome shotgun (WGS) entry which is preliminary data.</text>
</comment>